<dbReference type="Gene3D" id="1.10.10.2910">
    <property type="match status" value="1"/>
</dbReference>
<evidence type="ECO:0000313" key="2">
    <source>
        <dbReference type="Proteomes" id="UP000464624"/>
    </source>
</evidence>
<dbReference type="PANTHER" id="PTHR43236:SF1">
    <property type="entry name" value="BLL7220 PROTEIN"/>
    <property type="match status" value="1"/>
</dbReference>
<name>A0A2X1S5K7_MYCXE</name>
<dbReference type="EMBL" id="AP022314">
    <property type="protein sequence ID" value="BBU22188.1"/>
    <property type="molecule type" value="Genomic_DNA"/>
</dbReference>
<dbReference type="PANTHER" id="PTHR43236">
    <property type="entry name" value="ANTITOXIN HIGA1"/>
    <property type="match status" value="1"/>
</dbReference>
<protein>
    <submittedName>
        <fullName evidence="1">Uncharacterized protein</fullName>
    </submittedName>
</protein>
<reference evidence="1 2" key="1">
    <citation type="submission" date="2019-12" db="EMBL/GenBank/DDBJ databases">
        <title>Complete genome sequence of Mycolicibacterium xenopi str. JCM15661T.</title>
        <authorList>
            <person name="Yoshida M."/>
            <person name="Fukano H."/>
            <person name="Asakura T."/>
            <person name="Hoshino Y."/>
        </authorList>
    </citation>
    <scope>NUCLEOTIDE SEQUENCE [LARGE SCALE GENOMIC DNA]</scope>
    <source>
        <strain evidence="1 2">JCM 15661T</strain>
    </source>
</reference>
<proteinExistence type="predicted"/>
<dbReference type="Proteomes" id="UP000464624">
    <property type="component" value="Chromosome"/>
</dbReference>
<dbReference type="AlphaFoldDB" id="A0A2X1S5K7"/>
<dbReference type="KEGG" id="mxe:MYXE_19780"/>
<dbReference type="InterPro" id="IPR052345">
    <property type="entry name" value="Rad_response_metalloprotease"/>
</dbReference>
<evidence type="ECO:0000313" key="1">
    <source>
        <dbReference type="EMBL" id="BBU22188.1"/>
    </source>
</evidence>
<organism evidence="1 2">
    <name type="scientific">Mycobacterium xenopi</name>
    <dbReference type="NCBI Taxonomy" id="1789"/>
    <lineage>
        <taxon>Bacteria</taxon>
        <taxon>Bacillati</taxon>
        <taxon>Actinomycetota</taxon>
        <taxon>Actinomycetes</taxon>
        <taxon>Mycobacteriales</taxon>
        <taxon>Mycobacteriaceae</taxon>
        <taxon>Mycobacterium</taxon>
    </lineage>
</organism>
<dbReference type="InterPro" id="IPR010359">
    <property type="entry name" value="IrrE_HExxH"/>
</dbReference>
<accession>A0A2X1S5K7</accession>
<gene>
    <name evidence="1" type="ORF">MYXE_19780</name>
</gene>
<sequence>MSHCATSLDEFTVGGAVTVVGGEVTVVGGEVTVVGKAHDYRPARHRALWRMPMGPVVNLTRWMEAAGCLVFEEDFGTQRIDGLSQWVDDHPIILINANAAPDRKRLTKAHELGHLVLHSNGPTDQMEDEANRFAAEFLMPADEIRHELRRLDLGKLRDLKREWGVSMQALLEHAYRMHLVTPESRTKFYKMMNARGWKTNEPDIEFIVSEKPCPAGPHRKRVANSGLHR</sequence>
<dbReference type="Pfam" id="PF06114">
    <property type="entry name" value="Peptidase_M78"/>
    <property type="match status" value="1"/>
</dbReference>